<dbReference type="UniPathway" id="UPA00219"/>
<feature type="transmembrane region" description="Helical" evidence="10">
    <location>
        <begin position="352"/>
        <end position="370"/>
    </location>
</feature>
<evidence type="ECO:0000256" key="2">
    <source>
        <dbReference type="ARBA" id="ARBA00022475"/>
    </source>
</evidence>
<protein>
    <recommendedName>
        <fullName evidence="10">Probable lipid II flippase MurJ</fullName>
    </recommendedName>
</protein>
<organism evidence="12 13">
    <name type="scientific">Aristophania vespae</name>
    <dbReference type="NCBI Taxonomy" id="2697033"/>
    <lineage>
        <taxon>Bacteria</taxon>
        <taxon>Pseudomonadati</taxon>
        <taxon>Pseudomonadota</taxon>
        <taxon>Alphaproteobacteria</taxon>
        <taxon>Acetobacterales</taxon>
        <taxon>Acetobacteraceae</taxon>
        <taxon>Aristophania</taxon>
    </lineage>
</organism>
<dbReference type="KEGG" id="bomb:GT348_03045"/>
<comment type="similarity">
    <text evidence="9 10 11">Belongs to the MurJ/MviN family.</text>
</comment>
<dbReference type="GO" id="GO:0008360">
    <property type="term" value="P:regulation of cell shape"/>
    <property type="evidence" value="ECO:0007669"/>
    <property type="project" value="UniProtKB-UniRule"/>
</dbReference>
<dbReference type="Proteomes" id="UP000463975">
    <property type="component" value="Chromosome"/>
</dbReference>
<dbReference type="AlphaFoldDB" id="A0A6P1NFS7"/>
<keyword evidence="5 10" id="KW-0573">Peptidoglycan synthesis</keyword>
<dbReference type="GO" id="GO:0071555">
    <property type="term" value="P:cell wall organization"/>
    <property type="evidence" value="ECO:0007669"/>
    <property type="project" value="UniProtKB-UniRule"/>
</dbReference>
<keyword evidence="7 10" id="KW-0472">Membrane</keyword>
<dbReference type="PANTHER" id="PTHR47019">
    <property type="entry name" value="LIPID II FLIPPASE MURJ"/>
    <property type="match status" value="1"/>
</dbReference>
<feature type="transmembrane region" description="Helical" evidence="10">
    <location>
        <begin position="407"/>
        <end position="429"/>
    </location>
</feature>
<evidence type="ECO:0000313" key="13">
    <source>
        <dbReference type="Proteomes" id="UP000463975"/>
    </source>
</evidence>
<evidence type="ECO:0000256" key="9">
    <source>
        <dbReference type="ARBA" id="ARBA00061532"/>
    </source>
</evidence>
<comment type="pathway">
    <text evidence="10">Cell wall biogenesis; peptidoglycan biosynthesis.</text>
</comment>
<feature type="transmembrane region" description="Helical" evidence="10">
    <location>
        <begin position="312"/>
        <end position="332"/>
    </location>
</feature>
<comment type="subcellular location">
    <subcellularLocation>
        <location evidence="10">Cell inner membrane</location>
        <topology evidence="10">Multi-pass membrane protein</topology>
    </subcellularLocation>
    <subcellularLocation>
        <location evidence="1">Cell membrane</location>
        <topology evidence="1">Multi-pass membrane protein</topology>
    </subcellularLocation>
</comment>
<dbReference type="GO" id="GO:0009252">
    <property type="term" value="P:peptidoglycan biosynthetic process"/>
    <property type="evidence" value="ECO:0007669"/>
    <property type="project" value="UniProtKB-UniRule"/>
</dbReference>
<evidence type="ECO:0000256" key="1">
    <source>
        <dbReference type="ARBA" id="ARBA00004651"/>
    </source>
</evidence>
<feature type="transmembrane region" description="Helical" evidence="10">
    <location>
        <begin position="188"/>
        <end position="207"/>
    </location>
</feature>
<keyword evidence="3 10" id="KW-0812">Transmembrane</keyword>
<evidence type="ECO:0000256" key="10">
    <source>
        <dbReference type="HAMAP-Rule" id="MF_02078"/>
    </source>
</evidence>
<accession>A0A6P1NFS7</accession>
<dbReference type="RefSeq" id="WP_160618457.1">
    <property type="nucleotide sequence ID" value="NZ_CP047652.1"/>
</dbReference>
<name>A0A6P1NFS7_9PROT</name>
<keyword evidence="13" id="KW-1185">Reference proteome</keyword>
<feature type="transmembrane region" description="Helical" evidence="10">
    <location>
        <begin position="132"/>
        <end position="150"/>
    </location>
</feature>
<keyword evidence="4 10" id="KW-0133">Cell shape</keyword>
<evidence type="ECO:0000256" key="8">
    <source>
        <dbReference type="ARBA" id="ARBA00060041"/>
    </source>
</evidence>
<dbReference type="PIRSF" id="PIRSF002869">
    <property type="entry name" value="MviN"/>
    <property type="match status" value="1"/>
</dbReference>
<feature type="transmembrane region" description="Helical" evidence="10">
    <location>
        <begin position="162"/>
        <end position="182"/>
    </location>
</feature>
<keyword evidence="10 11" id="KW-0813">Transport</keyword>
<evidence type="ECO:0000256" key="4">
    <source>
        <dbReference type="ARBA" id="ARBA00022960"/>
    </source>
</evidence>
<dbReference type="GO" id="GO:0015648">
    <property type="term" value="F:lipid-linked peptidoglycan transporter activity"/>
    <property type="evidence" value="ECO:0007669"/>
    <property type="project" value="UniProtKB-UniRule"/>
</dbReference>
<evidence type="ECO:0000256" key="6">
    <source>
        <dbReference type="ARBA" id="ARBA00022989"/>
    </source>
</evidence>
<sequence>MLRNLLTVGGWTMLSRLLGLVRDQLLAIFLGAGPLQDAYQIAFRLPNMFRRLLGEGAFNAAFLPLFAARYEQKGASNALKFAGQALTCLLTLLVIFATICEIFMPWVISFIAPGFKHGSSERFMLAVSLTRVTMPYMVFICAAALIAGILNARRHFGAAAAAYVTFNIVGISAIIFGAYVTHNVALSSAWGITISGVVQLGALCWAAKKFNLLPHFAFPHFTPDIKILFKRMIPGLVGSGVTQLNLAIDTIIGTLLPTGSISWLYFADRVNQLPLGVLGSALGTTLLPLLTKHVVANDKTGMQASINKAFDYALILILPASFGLIALAPLIMGGLFGYGHFTQKDIIYSAQSLQAFAIGLPAFVLIKLLAPAFFAQGDTATPVKIGFVTLALNLILNLLLYRPLAHIGPPLASALAGFTNLVIMGIILWRKDILLLTIYNIKRVGKISAACIIMAVTIHLTYKFTLSGALTWSPVPRIFSLFILIIGGAIFYGVLLIGFKLLNLKDIKAILKRRLSKN</sequence>
<feature type="transmembrane region" description="Helical" evidence="10">
    <location>
        <begin position="89"/>
        <end position="112"/>
    </location>
</feature>
<dbReference type="InterPro" id="IPR004268">
    <property type="entry name" value="MurJ"/>
</dbReference>
<evidence type="ECO:0000256" key="3">
    <source>
        <dbReference type="ARBA" id="ARBA00022692"/>
    </source>
</evidence>
<keyword evidence="10" id="KW-0997">Cell inner membrane</keyword>
<dbReference type="EMBL" id="CP047652">
    <property type="protein sequence ID" value="QHI95380.1"/>
    <property type="molecule type" value="Genomic_DNA"/>
</dbReference>
<dbReference type="GO" id="GO:0034204">
    <property type="term" value="P:lipid translocation"/>
    <property type="evidence" value="ECO:0007669"/>
    <property type="project" value="TreeGrafter"/>
</dbReference>
<feature type="transmembrane region" description="Helical" evidence="10">
    <location>
        <begin position="272"/>
        <end position="291"/>
    </location>
</feature>
<reference evidence="12 13" key="1">
    <citation type="submission" date="2020-01" db="EMBL/GenBank/DDBJ databases">
        <title>Genome sequencing of strain KACC 21507.</title>
        <authorList>
            <person name="Heo J."/>
            <person name="Kim S.-J."/>
            <person name="Kim J.-S."/>
            <person name="Hong S.-B."/>
            <person name="Kwon S.-W."/>
        </authorList>
    </citation>
    <scope>NUCLEOTIDE SEQUENCE [LARGE SCALE GENOMIC DNA]</scope>
    <source>
        <strain evidence="12 13">KACC 21507</strain>
    </source>
</reference>
<feature type="transmembrane region" description="Helical" evidence="10">
    <location>
        <begin position="478"/>
        <end position="502"/>
    </location>
</feature>
<feature type="transmembrane region" description="Helical" evidence="10">
    <location>
        <begin position="246"/>
        <end position="266"/>
    </location>
</feature>
<dbReference type="InterPro" id="IPR051050">
    <property type="entry name" value="Lipid_II_flippase_MurJ/MviN"/>
</dbReference>
<keyword evidence="10 11" id="KW-0961">Cell wall biogenesis/degradation</keyword>
<keyword evidence="6 10" id="KW-1133">Transmembrane helix</keyword>
<keyword evidence="2 10" id="KW-1003">Cell membrane</keyword>
<dbReference type="Pfam" id="PF03023">
    <property type="entry name" value="MurJ"/>
    <property type="match status" value="1"/>
</dbReference>
<dbReference type="HAMAP" id="MF_02078">
    <property type="entry name" value="MurJ_MviN"/>
    <property type="match status" value="1"/>
</dbReference>
<dbReference type="PRINTS" id="PR01806">
    <property type="entry name" value="VIRFACTRMVIN"/>
</dbReference>
<feature type="transmembrane region" description="Helical" evidence="10">
    <location>
        <begin position="450"/>
        <end position="472"/>
    </location>
</feature>
<proteinExistence type="inferred from homology"/>
<dbReference type="CDD" id="cd13123">
    <property type="entry name" value="MATE_MurJ_like"/>
    <property type="match status" value="1"/>
</dbReference>
<evidence type="ECO:0000313" key="12">
    <source>
        <dbReference type="EMBL" id="QHI95380.1"/>
    </source>
</evidence>
<dbReference type="GO" id="GO:0005886">
    <property type="term" value="C:plasma membrane"/>
    <property type="evidence" value="ECO:0007669"/>
    <property type="project" value="UniProtKB-SubCell"/>
</dbReference>
<evidence type="ECO:0000256" key="5">
    <source>
        <dbReference type="ARBA" id="ARBA00022984"/>
    </source>
</evidence>
<dbReference type="NCBIfam" id="TIGR01695">
    <property type="entry name" value="murJ_mviN"/>
    <property type="match status" value="1"/>
</dbReference>
<evidence type="ECO:0000256" key="11">
    <source>
        <dbReference type="PIRNR" id="PIRNR002869"/>
    </source>
</evidence>
<evidence type="ECO:0000256" key="7">
    <source>
        <dbReference type="ARBA" id="ARBA00023136"/>
    </source>
</evidence>
<feature type="transmembrane region" description="Helical" evidence="10">
    <location>
        <begin position="382"/>
        <end position="401"/>
    </location>
</feature>
<gene>
    <name evidence="10 12" type="primary">murJ</name>
    <name evidence="12" type="ORF">GT348_03045</name>
</gene>
<dbReference type="PANTHER" id="PTHR47019:SF1">
    <property type="entry name" value="LIPID II FLIPPASE MURJ"/>
    <property type="match status" value="1"/>
</dbReference>
<comment type="function">
    <text evidence="8 10 11">Involved in peptidoglycan biosynthesis. Transports lipid-linked peptidoglycan precursors from the inner to the outer leaflet of the cytoplasmic membrane.</text>
</comment>